<dbReference type="PIRSF" id="PIRSF035805">
    <property type="entry name" value="TK_cell"/>
    <property type="match status" value="1"/>
</dbReference>
<dbReference type="GO" id="GO:0004797">
    <property type="term" value="F:thymidine kinase activity"/>
    <property type="evidence" value="ECO:0007669"/>
    <property type="project" value="UniProtKB-EC"/>
</dbReference>
<dbReference type="EMBL" id="JBBYAK010000002">
    <property type="protein sequence ID" value="MEL3959503.1"/>
    <property type="molecule type" value="Genomic_DNA"/>
</dbReference>
<accession>A0ABU9K2X2</accession>
<organism evidence="11 12">
    <name type="scientific">Caldifermentibacillus hisashii</name>
    <dbReference type="NCBI Taxonomy" id="996558"/>
    <lineage>
        <taxon>Bacteria</taxon>
        <taxon>Bacillati</taxon>
        <taxon>Bacillota</taxon>
        <taxon>Bacilli</taxon>
        <taxon>Bacillales</taxon>
        <taxon>Bacillaceae</taxon>
        <taxon>Caldifermentibacillus</taxon>
    </lineage>
</organism>
<dbReference type="RefSeq" id="WP_342021139.1">
    <property type="nucleotide sequence ID" value="NZ_JBBYAK010000002.1"/>
</dbReference>
<dbReference type="NCBIfam" id="NF003300">
    <property type="entry name" value="PRK04296.1-5"/>
    <property type="match status" value="1"/>
</dbReference>
<keyword evidence="8" id="KW-0963">Cytoplasm</keyword>
<comment type="similarity">
    <text evidence="1 8 10">Belongs to the thymidine kinase family.</text>
</comment>
<proteinExistence type="inferred from homology"/>
<evidence type="ECO:0000256" key="2">
    <source>
        <dbReference type="ARBA" id="ARBA00012118"/>
    </source>
</evidence>
<reference evidence="11 12" key="1">
    <citation type="submission" date="2024-03" db="EMBL/GenBank/DDBJ databases">
        <title>Bacilli Hybrid Assemblies.</title>
        <authorList>
            <person name="Kovac J."/>
        </authorList>
    </citation>
    <scope>NUCLEOTIDE SEQUENCE [LARGE SCALE GENOMIC DNA]</scope>
    <source>
        <strain evidence="11 12">FSL M8-0022</strain>
    </source>
</reference>
<keyword evidence="6 8" id="KW-0418">Kinase</keyword>
<evidence type="ECO:0000313" key="12">
    <source>
        <dbReference type="Proteomes" id="UP001459714"/>
    </source>
</evidence>
<comment type="caution">
    <text evidence="11">The sequence shown here is derived from an EMBL/GenBank/DDBJ whole genome shotgun (WGS) entry which is preliminary data.</text>
</comment>
<protein>
    <recommendedName>
        <fullName evidence="2 8">Thymidine kinase</fullName>
        <ecNumber evidence="2 8">2.7.1.21</ecNumber>
    </recommendedName>
</protein>
<feature type="binding site" evidence="8">
    <location>
        <begin position="10"/>
        <end position="17"/>
    </location>
    <ligand>
        <name>ATP</name>
        <dbReference type="ChEBI" id="CHEBI:30616"/>
    </ligand>
</feature>
<comment type="catalytic activity">
    <reaction evidence="8 9">
        <text>thymidine + ATP = dTMP + ADP + H(+)</text>
        <dbReference type="Rhea" id="RHEA:19129"/>
        <dbReference type="ChEBI" id="CHEBI:15378"/>
        <dbReference type="ChEBI" id="CHEBI:17748"/>
        <dbReference type="ChEBI" id="CHEBI:30616"/>
        <dbReference type="ChEBI" id="CHEBI:63528"/>
        <dbReference type="ChEBI" id="CHEBI:456216"/>
        <dbReference type="EC" id="2.7.1.21"/>
    </reaction>
</comment>
<dbReference type="Gene3D" id="3.30.60.20">
    <property type="match status" value="1"/>
</dbReference>
<comment type="subcellular location">
    <subcellularLocation>
        <location evidence="8">Cytoplasm</location>
    </subcellularLocation>
</comment>
<dbReference type="SUPFAM" id="SSF57716">
    <property type="entry name" value="Glucocorticoid receptor-like (DNA-binding domain)"/>
    <property type="match status" value="1"/>
</dbReference>
<evidence type="ECO:0000256" key="7">
    <source>
        <dbReference type="ARBA" id="ARBA00022840"/>
    </source>
</evidence>
<evidence type="ECO:0000256" key="5">
    <source>
        <dbReference type="ARBA" id="ARBA00022741"/>
    </source>
</evidence>
<evidence type="ECO:0000256" key="8">
    <source>
        <dbReference type="HAMAP-Rule" id="MF_00124"/>
    </source>
</evidence>
<keyword evidence="12" id="KW-1185">Reference proteome</keyword>
<evidence type="ECO:0000256" key="6">
    <source>
        <dbReference type="ARBA" id="ARBA00022777"/>
    </source>
</evidence>
<keyword evidence="4 8" id="KW-0808">Transferase</keyword>
<gene>
    <name evidence="8" type="primary">tdk</name>
    <name evidence="11" type="ORF">NST17_20335</name>
</gene>
<dbReference type="SUPFAM" id="SSF52540">
    <property type="entry name" value="P-loop containing nucleoside triphosphate hydrolases"/>
    <property type="match status" value="1"/>
</dbReference>
<evidence type="ECO:0000256" key="3">
    <source>
        <dbReference type="ARBA" id="ARBA00022634"/>
    </source>
</evidence>
<evidence type="ECO:0000313" key="11">
    <source>
        <dbReference type="EMBL" id="MEL3959503.1"/>
    </source>
</evidence>
<keyword evidence="7 8" id="KW-0067">ATP-binding</keyword>
<dbReference type="PANTHER" id="PTHR11441">
    <property type="entry name" value="THYMIDINE KINASE"/>
    <property type="match status" value="1"/>
</dbReference>
<evidence type="ECO:0000256" key="9">
    <source>
        <dbReference type="RuleBase" id="RU000544"/>
    </source>
</evidence>
<evidence type="ECO:0000256" key="4">
    <source>
        <dbReference type="ARBA" id="ARBA00022679"/>
    </source>
</evidence>
<dbReference type="Gene3D" id="3.40.50.300">
    <property type="entry name" value="P-loop containing nucleotide triphosphate hydrolases"/>
    <property type="match status" value="1"/>
</dbReference>
<evidence type="ECO:0000256" key="10">
    <source>
        <dbReference type="RuleBase" id="RU004165"/>
    </source>
</evidence>
<dbReference type="PANTHER" id="PTHR11441:SF0">
    <property type="entry name" value="THYMIDINE KINASE, CYTOSOLIC"/>
    <property type="match status" value="1"/>
</dbReference>
<sequence length="191" mass="22244">MSVQLVFRYATMNAGKSMEIIRVAYNYRERGKKVMLFTTAVDDRYGRGKISSRIGLSVDANIIDESVYNKIKEELPDVVIADESQFFSEFIINELARVVDELHIPVLCYGLRTDFQGKLFEGSKRLFELADKIEEIKTMCWFSDKKATMNMRVYNGQPIFEGKQIQIGGNESYFPVCRKIYMRFKNKKIRL</sequence>
<comment type="caution">
    <text evidence="8">Lacks conserved residue(s) required for the propagation of feature annotation.</text>
</comment>
<dbReference type="InterPro" id="IPR027417">
    <property type="entry name" value="P-loop_NTPase"/>
</dbReference>
<feature type="active site" description="Proton acceptor" evidence="8">
    <location>
        <position position="83"/>
    </location>
</feature>
<dbReference type="InterPro" id="IPR001267">
    <property type="entry name" value="Thymidine_kinase"/>
</dbReference>
<dbReference type="HAMAP" id="MF_00124">
    <property type="entry name" value="Thymidine_kinase"/>
    <property type="match status" value="1"/>
</dbReference>
<comment type="subunit">
    <text evidence="8">Homotetramer.</text>
</comment>
<keyword evidence="3 8" id="KW-0237">DNA synthesis</keyword>
<keyword evidence="5 8" id="KW-0547">Nucleotide-binding</keyword>
<dbReference type="Pfam" id="PF00265">
    <property type="entry name" value="TK"/>
    <property type="match status" value="1"/>
</dbReference>
<feature type="binding site" evidence="8">
    <location>
        <begin position="82"/>
        <end position="85"/>
    </location>
    <ligand>
        <name>ATP</name>
        <dbReference type="ChEBI" id="CHEBI:30616"/>
    </ligand>
</feature>
<dbReference type="Proteomes" id="UP001459714">
    <property type="component" value="Unassembled WGS sequence"/>
</dbReference>
<name>A0ABU9K2X2_9BACI</name>
<dbReference type="EC" id="2.7.1.21" evidence="2 8"/>
<evidence type="ECO:0000256" key="1">
    <source>
        <dbReference type="ARBA" id="ARBA00007587"/>
    </source>
</evidence>